<name>Q0CDK6_ASPTN</name>
<dbReference type="Gene3D" id="1.20.1250.20">
    <property type="entry name" value="MFS general substrate transporter like domains"/>
    <property type="match status" value="2"/>
</dbReference>
<organism evidence="8 9">
    <name type="scientific">Aspergillus terreus (strain NIH 2624 / FGSC A1156)</name>
    <dbReference type="NCBI Taxonomy" id="341663"/>
    <lineage>
        <taxon>Eukaryota</taxon>
        <taxon>Fungi</taxon>
        <taxon>Dikarya</taxon>
        <taxon>Ascomycota</taxon>
        <taxon>Pezizomycotina</taxon>
        <taxon>Eurotiomycetes</taxon>
        <taxon>Eurotiomycetidae</taxon>
        <taxon>Eurotiales</taxon>
        <taxon>Aspergillaceae</taxon>
        <taxon>Aspergillus</taxon>
        <taxon>Aspergillus subgen. Circumdati</taxon>
    </lineage>
</organism>
<proteinExistence type="predicted"/>
<dbReference type="AlphaFoldDB" id="Q0CDK6"/>
<feature type="transmembrane region" description="Helical" evidence="7">
    <location>
        <begin position="189"/>
        <end position="211"/>
    </location>
</feature>
<evidence type="ECO:0000256" key="4">
    <source>
        <dbReference type="ARBA" id="ARBA00022989"/>
    </source>
</evidence>
<evidence type="ECO:0000313" key="8">
    <source>
        <dbReference type="EMBL" id="EAU31401.1"/>
    </source>
</evidence>
<evidence type="ECO:0000256" key="3">
    <source>
        <dbReference type="ARBA" id="ARBA00022692"/>
    </source>
</evidence>
<dbReference type="OMA" id="RIMLWAW"/>
<dbReference type="HOGENOM" id="CLU_001265_2_2_1"/>
<dbReference type="InterPro" id="IPR011701">
    <property type="entry name" value="MFS"/>
</dbReference>
<keyword evidence="2" id="KW-0813">Transport</keyword>
<dbReference type="Pfam" id="PF07690">
    <property type="entry name" value="MFS_1"/>
    <property type="match status" value="1"/>
</dbReference>
<dbReference type="InterPro" id="IPR036259">
    <property type="entry name" value="MFS_trans_sf"/>
</dbReference>
<dbReference type="GO" id="GO:0016020">
    <property type="term" value="C:membrane"/>
    <property type="evidence" value="ECO:0007669"/>
    <property type="project" value="UniProtKB-SubCell"/>
</dbReference>
<evidence type="ECO:0000313" key="9">
    <source>
        <dbReference type="Proteomes" id="UP000007963"/>
    </source>
</evidence>
<evidence type="ECO:0000256" key="1">
    <source>
        <dbReference type="ARBA" id="ARBA00004141"/>
    </source>
</evidence>
<sequence>MGNQSTEETVSQSQDPEGFLGNKGHVFEDSDTAEYWASIYEKAQYEGRHRFDPNFTWTPEEEKKLVRKVDWRIMLWAWLMFCSLDLNRRNINRAITDNMIFLVSFLAAELPSGLISKKVGPDRWIPFIIVAWSTISAAQAAMKTKGAYFACRCLLGLLMGGFIPTCNIVGSLLAAGILQMRGLQGWSGWQWLFLLEGVITSVIGFFSWGLMPPGPCQTKNWFRGKNGWFNDREELILVNRLLRDDPSKGDMNNRQAVGPIALLKSFKDYDLWPLYLLGLLTYIPPQPHQTYLSYILRRMGFSTFQANLLAIPSQFMFAVNLLIISWISDRFGERAIVSSTSNIWILPCLIALVALPESASPWTRYAVSTVLLSYPYCHAILVGWNARISNTVRTRAVSAALYNMCVQAGNVIGTNIFREDDSPLYRRGNKVLLGICSFNVVLFYLVKLYYVRRNKQREKIWQAMSSEEQSEYVLTTEDEGSKRLDFRFVH</sequence>
<dbReference type="GO" id="GO:0022857">
    <property type="term" value="F:transmembrane transporter activity"/>
    <property type="evidence" value="ECO:0007669"/>
    <property type="project" value="InterPro"/>
</dbReference>
<keyword evidence="3 7" id="KW-0812">Transmembrane</keyword>
<gene>
    <name evidence="8" type="ORF">ATEG_08228</name>
</gene>
<evidence type="ECO:0000256" key="2">
    <source>
        <dbReference type="ARBA" id="ARBA00022448"/>
    </source>
</evidence>
<feature type="region of interest" description="Disordered" evidence="6">
    <location>
        <begin position="1"/>
        <end position="23"/>
    </location>
</feature>
<dbReference type="STRING" id="341663.Q0CDK6"/>
<evidence type="ECO:0000256" key="5">
    <source>
        <dbReference type="ARBA" id="ARBA00023136"/>
    </source>
</evidence>
<comment type="subcellular location">
    <subcellularLocation>
        <location evidence="1">Membrane</location>
        <topology evidence="1">Multi-pass membrane protein</topology>
    </subcellularLocation>
</comment>
<dbReference type="PANTHER" id="PTHR43791:SF14">
    <property type="entry name" value="MFS GENERAL SUBSTRATE TRANSPORTER"/>
    <property type="match status" value="1"/>
</dbReference>
<feature type="transmembrane region" description="Helical" evidence="7">
    <location>
        <begin position="306"/>
        <end position="328"/>
    </location>
</feature>
<accession>Q0CDK6</accession>
<feature type="transmembrane region" description="Helical" evidence="7">
    <location>
        <begin position="362"/>
        <end position="384"/>
    </location>
</feature>
<dbReference type="OrthoDB" id="1935484at2759"/>
<dbReference type="eggNOG" id="KOG2533">
    <property type="taxonomic scope" value="Eukaryota"/>
</dbReference>
<dbReference type="Proteomes" id="UP000007963">
    <property type="component" value="Unassembled WGS sequence"/>
</dbReference>
<feature type="transmembrane region" description="Helical" evidence="7">
    <location>
        <begin position="99"/>
        <end position="117"/>
    </location>
</feature>
<dbReference type="VEuPathDB" id="FungiDB:ATEG_08228"/>
<evidence type="ECO:0000256" key="7">
    <source>
        <dbReference type="SAM" id="Phobius"/>
    </source>
</evidence>
<feature type="transmembrane region" description="Helical" evidence="7">
    <location>
        <begin position="123"/>
        <end position="142"/>
    </location>
</feature>
<feature type="transmembrane region" description="Helical" evidence="7">
    <location>
        <begin position="431"/>
        <end position="450"/>
    </location>
</feature>
<dbReference type="PANTHER" id="PTHR43791">
    <property type="entry name" value="PERMEASE-RELATED"/>
    <property type="match status" value="1"/>
</dbReference>
<reference evidence="9" key="1">
    <citation type="submission" date="2005-09" db="EMBL/GenBank/DDBJ databases">
        <title>Annotation of the Aspergillus terreus NIH2624 genome.</title>
        <authorList>
            <person name="Birren B.W."/>
            <person name="Lander E.S."/>
            <person name="Galagan J.E."/>
            <person name="Nusbaum C."/>
            <person name="Devon K."/>
            <person name="Henn M."/>
            <person name="Ma L.-J."/>
            <person name="Jaffe D.B."/>
            <person name="Butler J."/>
            <person name="Alvarez P."/>
            <person name="Gnerre S."/>
            <person name="Grabherr M."/>
            <person name="Kleber M."/>
            <person name="Mauceli E.W."/>
            <person name="Brockman W."/>
            <person name="Rounsley S."/>
            <person name="Young S.K."/>
            <person name="LaButti K."/>
            <person name="Pushparaj V."/>
            <person name="DeCaprio D."/>
            <person name="Crawford M."/>
            <person name="Koehrsen M."/>
            <person name="Engels R."/>
            <person name="Montgomery P."/>
            <person name="Pearson M."/>
            <person name="Howarth C."/>
            <person name="Larson L."/>
            <person name="Luoma S."/>
            <person name="White J."/>
            <person name="Alvarado L."/>
            <person name="Kodira C.D."/>
            <person name="Zeng Q."/>
            <person name="Oleary S."/>
            <person name="Yandava C."/>
            <person name="Denning D.W."/>
            <person name="Nierman W.C."/>
            <person name="Milne T."/>
            <person name="Madden K."/>
        </authorList>
    </citation>
    <scope>NUCLEOTIDE SEQUENCE [LARGE SCALE GENOMIC DNA]</scope>
    <source>
        <strain evidence="9">NIH 2624 / FGSC A1156</strain>
    </source>
</reference>
<dbReference type="FunFam" id="1.20.1250.20:FF:000247">
    <property type="entry name" value="MFS general substrate transporter"/>
    <property type="match status" value="1"/>
</dbReference>
<feature type="compositionally biased region" description="Polar residues" evidence="6">
    <location>
        <begin position="1"/>
        <end position="15"/>
    </location>
</feature>
<dbReference type="SUPFAM" id="SSF103473">
    <property type="entry name" value="MFS general substrate transporter"/>
    <property type="match status" value="1"/>
</dbReference>
<protein>
    <recommendedName>
        <fullName evidence="10">Major facilitator superfamily (MFS) profile domain-containing protein</fullName>
    </recommendedName>
</protein>
<keyword evidence="4 7" id="KW-1133">Transmembrane helix</keyword>
<feature type="transmembrane region" description="Helical" evidence="7">
    <location>
        <begin position="154"/>
        <end position="177"/>
    </location>
</feature>
<evidence type="ECO:0000256" key="6">
    <source>
        <dbReference type="SAM" id="MobiDB-lite"/>
    </source>
</evidence>
<keyword evidence="5 7" id="KW-0472">Membrane</keyword>
<dbReference type="EMBL" id="CH476605">
    <property type="protein sequence ID" value="EAU31401.1"/>
    <property type="molecule type" value="Genomic_DNA"/>
</dbReference>
<dbReference type="GeneID" id="4353300"/>
<dbReference type="RefSeq" id="XP_001216849.1">
    <property type="nucleotide sequence ID" value="XM_001216849.1"/>
</dbReference>
<evidence type="ECO:0008006" key="10">
    <source>
        <dbReference type="Google" id="ProtNLM"/>
    </source>
</evidence>